<evidence type="ECO:0000313" key="7">
    <source>
        <dbReference type="EnsemblMetazoa" id="XP_038046218.1"/>
    </source>
</evidence>
<evidence type="ECO:0000259" key="6">
    <source>
        <dbReference type="Pfam" id="PF23414"/>
    </source>
</evidence>
<dbReference type="GO" id="GO:0000226">
    <property type="term" value="P:microtubule cytoskeleton organization"/>
    <property type="evidence" value="ECO:0007669"/>
    <property type="project" value="TreeGrafter"/>
</dbReference>
<keyword evidence="2" id="KW-0677">Repeat</keyword>
<keyword evidence="8" id="KW-1185">Reference proteome</keyword>
<evidence type="ECO:0000256" key="3">
    <source>
        <dbReference type="SAM" id="MobiDB-lite"/>
    </source>
</evidence>
<dbReference type="Pfam" id="PF03451">
    <property type="entry name" value="HELP"/>
    <property type="match status" value="1"/>
</dbReference>
<feature type="domain" description="DUF5580" evidence="4">
    <location>
        <begin position="212"/>
        <end position="296"/>
    </location>
</feature>
<feature type="compositionally biased region" description="Basic and acidic residues" evidence="3">
    <location>
        <begin position="881"/>
        <end position="890"/>
    </location>
</feature>
<dbReference type="RefSeq" id="XP_038046217.1">
    <property type="nucleotide sequence ID" value="XM_038190289.1"/>
</dbReference>
<feature type="region of interest" description="Disordered" evidence="3">
    <location>
        <begin position="474"/>
        <end position="894"/>
    </location>
</feature>
<evidence type="ECO:0000313" key="8">
    <source>
        <dbReference type="Proteomes" id="UP000887568"/>
    </source>
</evidence>
<dbReference type="RefSeq" id="XP_038046218.1">
    <property type="nucleotide sequence ID" value="XM_038190290.1"/>
</dbReference>
<feature type="domain" description="EML-like second beta-propeller" evidence="6">
    <location>
        <begin position="1262"/>
        <end position="1537"/>
    </location>
</feature>
<dbReference type="InterPro" id="IPR036322">
    <property type="entry name" value="WD40_repeat_dom_sf"/>
</dbReference>
<dbReference type="SUPFAM" id="SSF50978">
    <property type="entry name" value="WD40 repeat-like"/>
    <property type="match status" value="2"/>
</dbReference>
<feature type="compositionally biased region" description="Low complexity" evidence="3">
    <location>
        <begin position="695"/>
        <end position="704"/>
    </location>
</feature>
<feature type="compositionally biased region" description="Polar residues" evidence="3">
    <location>
        <begin position="369"/>
        <end position="394"/>
    </location>
</feature>
<dbReference type="GO" id="GO:0008017">
    <property type="term" value="F:microtubule binding"/>
    <property type="evidence" value="ECO:0007669"/>
    <property type="project" value="TreeGrafter"/>
</dbReference>
<reference evidence="7" key="1">
    <citation type="submission" date="2022-11" db="UniProtKB">
        <authorList>
            <consortium name="EnsemblMetazoa"/>
        </authorList>
    </citation>
    <scope>IDENTIFICATION</scope>
</reference>
<feature type="compositionally biased region" description="Basic and acidic residues" evidence="3">
    <location>
        <begin position="644"/>
        <end position="657"/>
    </location>
</feature>
<dbReference type="PANTHER" id="PTHR13720:SF58">
    <property type="entry name" value="HELP DOMAIN-CONTAINING PROTEIN"/>
    <property type="match status" value="1"/>
</dbReference>
<dbReference type="EnsemblMetazoa" id="XM_038190290.1">
    <property type="protein sequence ID" value="XP_038046218.1"/>
    <property type="gene ID" value="LOC119720572"/>
</dbReference>
<feature type="compositionally biased region" description="Polar residues" evidence="3">
    <location>
        <begin position="809"/>
        <end position="818"/>
    </location>
</feature>
<organism evidence="7 8">
    <name type="scientific">Patiria miniata</name>
    <name type="common">Bat star</name>
    <name type="synonym">Asterina miniata</name>
    <dbReference type="NCBI Taxonomy" id="46514"/>
    <lineage>
        <taxon>Eukaryota</taxon>
        <taxon>Metazoa</taxon>
        <taxon>Echinodermata</taxon>
        <taxon>Eleutherozoa</taxon>
        <taxon>Asterozoa</taxon>
        <taxon>Asteroidea</taxon>
        <taxon>Valvatacea</taxon>
        <taxon>Valvatida</taxon>
        <taxon>Asterinidae</taxon>
        <taxon>Patiria</taxon>
    </lineage>
</organism>
<dbReference type="OrthoDB" id="47802at2759"/>
<feature type="compositionally biased region" description="Basic and acidic residues" evidence="3">
    <location>
        <begin position="664"/>
        <end position="677"/>
    </location>
</feature>
<feature type="compositionally biased region" description="Basic and acidic residues" evidence="3">
    <location>
        <begin position="581"/>
        <end position="591"/>
    </location>
</feature>
<dbReference type="OMA" id="GAFCHTY"/>
<feature type="compositionally biased region" description="Basic and acidic residues" evidence="3">
    <location>
        <begin position="438"/>
        <end position="457"/>
    </location>
</feature>
<feature type="domain" description="EML-like first beta-propeller" evidence="5">
    <location>
        <begin position="964"/>
        <end position="1228"/>
    </location>
</feature>
<dbReference type="SUPFAM" id="SSF47473">
    <property type="entry name" value="EF-hand"/>
    <property type="match status" value="1"/>
</dbReference>
<dbReference type="Proteomes" id="UP000887568">
    <property type="component" value="Unplaced"/>
</dbReference>
<feature type="compositionally biased region" description="Basic and acidic residues" evidence="3">
    <location>
        <begin position="709"/>
        <end position="718"/>
    </location>
</feature>
<feature type="compositionally biased region" description="Low complexity" evidence="3">
    <location>
        <begin position="755"/>
        <end position="767"/>
    </location>
</feature>
<dbReference type="InterPro" id="IPR055439">
    <property type="entry name" value="Beta-prop_EML_1st"/>
</dbReference>
<dbReference type="Pfam" id="PF20742">
    <property type="entry name" value="DUF5580_M"/>
    <property type="match status" value="1"/>
</dbReference>
<feature type="compositionally biased region" description="Polar residues" evidence="3">
    <location>
        <begin position="562"/>
        <end position="571"/>
    </location>
</feature>
<dbReference type="InterPro" id="IPR001680">
    <property type="entry name" value="WD40_rpt"/>
</dbReference>
<evidence type="ECO:0000259" key="4">
    <source>
        <dbReference type="Pfam" id="PF20742"/>
    </source>
</evidence>
<evidence type="ECO:0000259" key="5">
    <source>
        <dbReference type="Pfam" id="PF23409"/>
    </source>
</evidence>
<evidence type="ECO:0000256" key="1">
    <source>
        <dbReference type="ARBA" id="ARBA00022574"/>
    </source>
</evidence>
<feature type="compositionally biased region" description="Low complexity" evidence="3">
    <location>
        <begin position="324"/>
        <end position="333"/>
    </location>
</feature>
<dbReference type="GO" id="GO:0072686">
    <property type="term" value="C:mitotic spindle"/>
    <property type="evidence" value="ECO:0007669"/>
    <property type="project" value="TreeGrafter"/>
</dbReference>
<keyword evidence="1" id="KW-0853">WD repeat</keyword>
<proteinExistence type="predicted"/>
<dbReference type="GeneID" id="119720572"/>
<dbReference type="Pfam" id="PF23414">
    <property type="entry name" value="Beta-prop_EML_2"/>
    <property type="match status" value="1"/>
</dbReference>
<dbReference type="InterPro" id="IPR049246">
    <property type="entry name" value="DUF5580_M"/>
</dbReference>
<feature type="compositionally biased region" description="Basic and acidic residues" evidence="3">
    <location>
        <begin position="336"/>
        <end position="345"/>
    </location>
</feature>
<feature type="region of interest" description="Disordered" evidence="3">
    <location>
        <begin position="1"/>
        <end position="27"/>
    </location>
</feature>
<evidence type="ECO:0000256" key="2">
    <source>
        <dbReference type="ARBA" id="ARBA00022737"/>
    </source>
</evidence>
<dbReference type="InterPro" id="IPR050630">
    <property type="entry name" value="WD_repeat_EMAP"/>
</dbReference>
<protein>
    <submittedName>
        <fullName evidence="7">Uncharacterized protein</fullName>
    </submittedName>
</protein>
<feature type="compositionally biased region" description="Basic and acidic residues" evidence="3">
    <location>
        <begin position="793"/>
        <end position="807"/>
    </location>
</feature>
<dbReference type="Gene3D" id="2.130.10.10">
    <property type="entry name" value="YVTN repeat-like/Quinoprotein amine dehydrogenase"/>
    <property type="match status" value="2"/>
</dbReference>
<dbReference type="Gene3D" id="1.10.238.10">
    <property type="entry name" value="EF-hand"/>
    <property type="match status" value="1"/>
</dbReference>
<dbReference type="InterPro" id="IPR011992">
    <property type="entry name" value="EF-hand-dom_pair"/>
</dbReference>
<dbReference type="SMART" id="SM00320">
    <property type="entry name" value="WD40"/>
    <property type="match status" value="8"/>
</dbReference>
<dbReference type="InterPro" id="IPR005108">
    <property type="entry name" value="HELP"/>
</dbReference>
<feature type="compositionally biased region" description="Basic residues" evidence="3">
    <location>
        <begin position="305"/>
        <end position="323"/>
    </location>
</feature>
<dbReference type="PANTHER" id="PTHR13720">
    <property type="entry name" value="WD-40 REPEAT PROTEIN"/>
    <property type="match status" value="1"/>
</dbReference>
<sequence>MMSMRAKQRPSQTSVSGPSRYDRMAAPGHIHNMNNKVNWSEFVEEREQKGGNQLPAIPGGSGLNNSFRKRAPLSTADLAASDRFTILPEIEGIDIDKELRESLSAPLKDVSRQRLRAIKISFRRLSSMDNRISTKDALVVLGEHNIKISNRTYQMIVRKFETDRGMDIDSLWKYMAEAQASTGRESIQAINQNKQTTSQSLEKLDSEDIALLASINKALKSSNEYDLEEMRSVCQMRDISRQGSLPRKMFRRICLDQHLPLGAALMRTMLRRCDDEKNGLISWPEFLMLLEKGVNFDAEQYKIKKKPSSAIHKRQMISHKKPASPKSSALLSPNDAKAKDSKDTGKVGVKTRPRSPSPSMSKETKNKDSTASSDTKSLSPQETESSNSLATSTQSRSRSPEPPLSRQGSKAKEVKDQSKVGEKLAVKMSDSPGRKVKTKDQKDSGKPKTSEEVKLDEDVLAVKNLPAQRKTKIITWNDPITLPVKADQSSAAVPLTADQSPSTTDQDKDPSASDEICKSPLPTDKVEGAKPVDAGETSEPTINEPHQENASAESDKAADVVSPSSDKTPSSEPYVDPTEQEYLKREQERINRVGSEITLNGSENSSVSSDSKQEANSVANPDLPDNSKSPEGDNSDVISLAPSEKLDSKPAEVDTTKLDATGPVEEKKDPIEEKQDFEGSETSSIFDKEDADTQSIASVSSSTKSKVRKPSEVSEKRMRTVYGKNPRRLTPLAKIERERRMQPRRAVNTGKASSTKKTPVVRTPKPKSSLTSVRGGTSDKNQNSHPVVVSTPADDHEPRGHDPDAETKSIVSQSSMDSQDCVLPESHSGASLSTGAGPLPDDGDLLSQHLQEVEKANNPTLEGISPVPPDGVPTEGAEPAPPEREEDGEKSTFTIRGQEVSYFKPDAYVGKEMSTDAPSQTLELNWIYGYRGNDCRCNMFVIEGGVLAYFIGKVVVLYNTEEHTQRHYTLHTAEIKSLAVHSSNVILASGQMAGPEGSSIQACIHVWSAETLETLYVAGEGYFEKAVLCLSFCKEEDYLVAVDDSEEHTMSVWHSTSGERLAEKMLLTEVVCQVAFHPTHPHQLVSIGKEHLCFWNLQKEPYTIEETMIANYETKMKAKYIICLTFHPNGALLTGDSNGTIYLWHKDGNTIAHSITHAHDGPVFWLMYVKNALISGGRDGIIQTYSLSSKGTEYTGKMQLPSVEGGVRTIQIHGKKMYVGTTLNCILSANISLSGSGTPVITGATINNAPITQGHYDEVRCIVPHPAKNGHFFTAAYDGIVCLYDAALHKAIWKYVVKGINTTCMDVSPDGEVIILGAKDGHKGNSMAVLTVGEEEVQETNRIKLGRQLVSFIKFAPGGEIFAASCNDIILILKTTNAGKTIEPMGKCEGHPTAVTGFDWSKEEISGRLVLQSSSVGQEYICWDCETFQALNYSSDFRNIAWRSYNCTSGFTVAGVWGTSEDSHVISSVDWSEDQGLLATGCDDGLVTLYRYPCTNQLAANRSVHAHSKAAPCVRFLPNAKLLLSAGGSDCTTMQWTLQG</sequence>
<feature type="compositionally biased region" description="Polar residues" evidence="3">
    <location>
        <begin position="487"/>
        <end position="504"/>
    </location>
</feature>
<feature type="compositionally biased region" description="Basic and acidic residues" evidence="3">
    <location>
        <begin position="410"/>
        <end position="425"/>
    </location>
</feature>
<name>A0A913Z308_PATMI</name>
<accession>A0A913Z308</accession>
<dbReference type="Pfam" id="PF23409">
    <property type="entry name" value="Beta-prop_EML"/>
    <property type="match status" value="1"/>
</dbReference>
<dbReference type="InterPro" id="IPR015943">
    <property type="entry name" value="WD40/YVTN_repeat-like_dom_sf"/>
</dbReference>
<feature type="region of interest" description="Disordered" evidence="3">
    <location>
        <begin position="305"/>
        <end position="458"/>
    </location>
</feature>
<dbReference type="InterPro" id="IPR055442">
    <property type="entry name" value="Beta-prop_EML-like_2nd"/>
</dbReference>
<feature type="compositionally biased region" description="Polar residues" evidence="3">
    <location>
        <begin position="768"/>
        <end position="785"/>
    </location>
</feature>
<feature type="compositionally biased region" description="Basic and acidic residues" evidence="3">
    <location>
        <begin position="505"/>
        <end position="517"/>
    </location>
</feature>
<dbReference type="EnsemblMetazoa" id="XM_038190289.1">
    <property type="protein sequence ID" value="XP_038046217.1"/>
    <property type="gene ID" value="LOC119720572"/>
</dbReference>